<gene>
    <name evidence="6" type="primary">TSF1</name>
    <name evidence="8" type="ORF">D9756_005893</name>
</gene>
<dbReference type="InterPro" id="IPR036402">
    <property type="entry name" value="EF-Ts_dimer_sf"/>
</dbReference>
<dbReference type="OrthoDB" id="277235at2759"/>
<name>A0A8H5FXW6_9AGAR</name>
<dbReference type="CDD" id="cd14275">
    <property type="entry name" value="UBA_EF-Ts"/>
    <property type="match status" value="1"/>
</dbReference>
<comment type="subcellular location">
    <subcellularLocation>
        <location evidence="6">Mitochondrion</location>
    </subcellularLocation>
</comment>
<dbReference type="Proteomes" id="UP000559027">
    <property type="component" value="Unassembled WGS sequence"/>
</dbReference>
<evidence type="ECO:0000256" key="2">
    <source>
        <dbReference type="ARBA" id="ARBA00022768"/>
    </source>
</evidence>
<comment type="function">
    <text evidence="6">Associates with the EF-Tu.GDP complex and induces the exchange of GDP to GTP. It remains bound to the aminoacyl-tRNA.EF-Tu.GTP complex up to the GTP hydrolysis stage on the ribosome.</text>
</comment>
<evidence type="ECO:0000256" key="1">
    <source>
        <dbReference type="ARBA" id="ARBA00005532"/>
    </source>
</evidence>
<dbReference type="GO" id="GO:0005739">
    <property type="term" value="C:mitochondrion"/>
    <property type="evidence" value="ECO:0007669"/>
    <property type="project" value="UniProtKB-SubCell"/>
</dbReference>
<dbReference type="PANTHER" id="PTHR11741:SF0">
    <property type="entry name" value="ELONGATION FACTOR TS, MITOCHONDRIAL"/>
    <property type="match status" value="1"/>
</dbReference>
<dbReference type="GO" id="GO:0070125">
    <property type="term" value="P:mitochondrial translational elongation"/>
    <property type="evidence" value="ECO:0007669"/>
    <property type="project" value="TreeGrafter"/>
</dbReference>
<evidence type="ECO:0000256" key="6">
    <source>
        <dbReference type="HAMAP-Rule" id="MF_03135"/>
    </source>
</evidence>
<dbReference type="Gene3D" id="3.30.479.20">
    <property type="entry name" value="Elongation factor Ts, dimerisation domain"/>
    <property type="match status" value="2"/>
</dbReference>
<dbReference type="PANTHER" id="PTHR11741">
    <property type="entry name" value="ELONGATION FACTOR TS"/>
    <property type="match status" value="1"/>
</dbReference>
<comment type="caution">
    <text evidence="8">The sequence shown here is derived from an EMBL/GenBank/DDBJ whole genome shotgun (WGS) entry which is preliminary data.</text>
</comment>
<comment type="similarity">
    <text evidence="1 6">Belongs to the EF-Ts family.</text>
</comment>
<evidence type="ECO:0000313" key="9">
    <source>
        <dbReference type="Proteomes" id="UP000559027"/>
    </source>
</evidence>
<keyword evidence="2 6" id="KW-0251">Elongation factor</keyword>
<dbReference type="HAMAP" id="MF_00050">
    <property type="entry name" value="EF_Ts"/>
    <property type="match status" value="1"/>
</dbReference>
<evidence type="ECO:0000256" key="4">
    <source>
        <dbReference type="ARBA" id="ARBA00022946"/>
    </source>
</evidence>
<keyword evidence="4" id="KW-0809">Transit peptide</keyword>
<evidence type="ECO:0000256" key="3">
    <source>
        <dbReference type="ARBA" id="ARBA00022917"/>
    </source>
</evidence>
<keyword evidence="3 6" id="KW-0648">Protein biosynthesis</keyword>
<protein>
    <recommendedName>
        <fullName evidence="6">Elongation factor Ts, mitochondrial</fullName>
        <shortName evidence="6">EF-Ts</shortName>
        <shortName evidence="6">EF-TsMt</shortName>
    </recommendedName>
</protein>
<dbReference type="Gene3D" id="1.10.8.10">
    <property type="entry name" value="DNA helicase RuvA subunit, C-terminal domain"/>
    <property type="match status" value="1"/>
</dbReference>
<dbReference type="InterPro" id="IPR009060">
    <property type="entry name" value="UBA-like_sf"/>
</dbReference>
<evidence type="ECO:0000259" key="7">
    <source>
        <dbReference type="Pfam" id="PF00889"/>
    </source>
</evidence>
<organism evidence="8 9">
    <name type="scientific">Leucocoprinus leucothites</name>
    <dbReference type="NCBI Taxonomy" id="201217"/>
    <lineage>
        <taxon>Eukaryota</taxon>
        <taxon>Fungi</taxon>
        <taxon>Dikarya</taxon>
        <taxon>Basidiomycota</taxon>
        <taxon>Agaricomycotina</taxon>
        <taxon>Agaricomycetes</taxon>
        <taxon>Agaricomycetidae</taxon>
        <taxon>Agaricales</taxon>
        <taxon>Agaricineae</taxon>
        <taxon>Agaricaceae</taxon>
        <taxon>Leucocoprinus</taxon>
    </lineage>
</organism>
<dbReference type="GO" id="GO:0003746">
    <property type="term" value="F:translation elongation factor activity"/>
    <property type="evidence" value="ECO:0007669"/>
    <property type="project" value="UniProtKB-UniRule"/>
</dbReference>
<dbReference type="SUPFAM" id="SSF46934">
    <property type="entry name" value="UBA-like"/>
    <property type="match status" value="1"/>
</dbReference>
<dbReference type="InterPro" id="IPR014039">
    <property type="entry name" value="Transl_elong_EFTs/EF1B_dimer"/>
</dbReference>
<dbReference type="InterPro" id="IPR001816">
    <property type="entry name" value="Transl_elong_EFTs/EF1B"/>
</dbReference>
<sequence>MSNFLRLQSSRLASRCYSTQQPVKASIKLVAELRKLTEVSLSKAREALSATNNDLDAALKWLERDLVTTGAKKAAKVQGRSTTQGLISVSMLSSGVGVKTGSGYGGVRAAMIELNCETDFVGRNELFGRLAADIAHTAAFISDATGSSAALQPCSPELLQDAPLLSRADPGAAPTGTVAAAIRDAIAKLGENITLRRAASVVENSPQQADLGLRLSSYVHGTIEDPSQGRIGSLALLALKFKKLPELIASEAFREDLGRLERGLARQITGFETYSIKGEGEEALYNQPFMMFGHEFSDISVRDALTIWSRKKGQTSQVLTEEGVAVLDFAKWTVGEQIAEDTSPAA</sequence>
<dbReference type="AlphaFoldDB" id="A0A8H5FXW6"/>
<reference evidence="8 9" key="1">
    <citation type="journal article" date="2020" name="ISME J.">
        <title>Uncovering the hidden diversity of litter-decomposition mechanisms in mushroom-forming fungi.</title>
        <authorList>
            <person name="Floudas D."/>
            <person name="Bentzer J."/>
            <person name="Ahren D."/>
            <person name="Johansson T."/>
            <person name="Persson P."/>
            <person name="Tunlid A."/>
        </authorList>
    </citation>
    <scope>NUCLEOTIDE SEQUENCE [LARGE SCALE GENOMIC DNA]</scope>
    <source>
        <strain evidence="8 9">CBS 146.42</strain>
    </source>
</reference>
<accession>A0A8H5FXW6</accession>
<feature type="domain" description="Translation elongation factor EFTs/EF1B dimerisation" evidence="7">
    <location>
        <begin position="109"/>
        <end position="242"/>
    </location>
</feature>
<evidence type="ECO:0000256" key="5">
    <source>
        <dbReference type="ARBA" id="ARBA00023128"/>
    </source>
</evidence>
<evidence type="ECO:0000313" key="8">
    <source>
        <dbReference type="EMBL" id="KAF5352768.1"/>
    </source>
</evidence>
<dbReference type="Pfam" id="PF00889">
    <property type="entry name" value="EF_TS"/>
    <property type="match status" value="1"/>
</dbReference>
<dbReference type="SUPFAM" id="SSF54713">
    <property type="entry name" value="Elongation factor Ts (EF-Ts), dimerisation domain"/>
    <property type="match status" value="1"/>
</dbReference>
<dbReference type="EMBL" id="JAACJO010000011">
    <property type="protein sequence ID" value="KAF5352768.1"/>
    <property type="molecule type" value="Genomic_DNA"/>
</dbReference>
<proteinExistence type="inferred from homology"/>
<keyword evidence="9" id="KW-1185">Reference proteome</keyword>
<keyword evidence="5 6" id="KW-0496">Mitochondrion</keyword>